<feature type="signal peptide" evidence="9">
    <location>
        <begin position="1"/>
        <end position="23"/>
    </location>
</feature>
<keyword evidence="8" id="KW-0175">Coiled coil</keyword>
<keyword evidence="7" id="KW-0998">Cell outer membrane</keyword>
<dbReference type="InterPro" id="IPR051906">
    <property type="entry name" value="TolC-like"/>
</dbReference>
<evidence type="ECO:0000256" key="3">
    <source>
        <dbReference type="ARBA" id="ARBA00022448"/>
    </source>
</evidence>
<keyword evidence="3" id="KW-0813">Transport</keyword>
<dbReference type="OrthoDB" id="314748at2"/>
<protein>
    <submittedName>
        <fullName evidence="10">Type I secretion system outer membrane protein</fullName>
    </submittedName>
</protein>
<feature type="coiled-coil region" evidence="8">
    <location>
        <begin position="160"/>
        <end position="232"/>
    </location>
</feature>
<dbReference type="RefSeq" id="WP_094119692.1">
    <property type="nucleotide sequence ID" value="NZ_MLFN01000006.1"/>
</dbReference>
<dbReference type="PANTHER" id="PTHR30026:SF22">
    <property type="entry name" value="OUTER MEMBRANE EFFLUX PROTEIN"/>
    <property type="match status" value="1"/>
</dbReference>
<evidence type="ECO:0000313" key="10">
    <source>
        <dbReference type="EMBL" id="ORM54820.1"/>
    </source>
</evidence>
<keyword evidence="9" id="KW-0732">Signal</keyword>
<evidence type="ECO:0000256" key="4">
    <source>
        <dbReference type="ARBA" id="ARBA00022452"/>
    </source>
</evidence>
<dbReference type="Gene3D" id="1.20.1600.10">
    <property type="entry name" value="Outer membrane efflux proteins (OEP)"/>
    <property type="match status" value="1"/>
</dbReference>
<dbReference type="GO" id="GO:0015288">
    <property type="term" value="F:porin activity"/>
    <property type="evidence" value="ECO:0007669"/>
    <property type="project" value="TreeGrafter"/>
</dbReference>
<accession>A0A1X1C0B2</accession>
<dbReference type="NCBIfam" id="TIGR01844">
    <property type="entry name" value="type_I_sec_TolC"/>
    <property type="match status" value="1"/>
</dbReference>
<keyword evidence="5" id="KW-0812">Transmembrane</keyword>
<dbReference type="Pfam" id="PF02321">
    <property type="entry name" value="OEP"/>
    <property type="match status" value="2"/>
</dbReference>
<feature type="chain" id="PRO_5013298416" evidence="9">
    <location>
        <begin position="24"/>
        <end position="451"/>
    </location>
</feature>
<evidence type="ECO:0000256" key="8">
    <source>
        <dbReference type="SAM" id="Coils"/>
    </source>
</evidence>
<dbReference type="EMBL" id="MLFN01000006">
    <property type="protein sequence ID" value="ORM54820.1"/>
    <property type="molecule type" value="Genomic_DNA"/>
</dbReference>
<evidence type="ECO:0000256" key="5">
    <source>
        <dbReference type="ARBA" id="ARBA00022692"/>
    </source>
</evidence>
<dbReference type="GO" id="GO:1990281">
    <property type="term" value="C:efflux pump complex"/>
    <property type="evidence" value="ECO:0007669"/>
    <property type="project" value="TreeGrafter"/>
</dbReference>
<evidence type="ECO:0000256" key="2">
    <source>
        <dbReference type="ARBA" id="ARBA00007613"/>
    </source>
</evidence>
<evidence type="ECO:0000313" key="11">
    <source>
        <dbReference type="Proteomes" id="UP000193933"/>
    </source>
</evidence>
<dbReference type="InterPro" id="IPR003423">
    <property type="entry name" value="OMP_efflux"/>
</dbReference>
<comment type="caution">
    <text evidence="10">The sequence shown here is derived from an EMBL/GenBank/DDBJ whole genome shotgun (WGS) entry which is preliminary data.</text>
</comment>
<gene>
    <name evidence="10" type="ORF">HA41_03935</name>
</gene>
<dbReference type="GO" id="GO:0009279">
    <property type="term" value="C:cell outer membrane"/>
    <property type="evidence" value="ECO:0007669"/>
    <property type="project" value="UniProtKB-SubCell"/>
</dbReference>
<keyword evidence="11" id="KW-1185">Reference proteome</keyword>
<dbReference type="InterPro" id="IPR010130">
    <property type="entry name" value="T1SS_OMP_TolC"/>
</dbReference>
<dbReference type="GO" id="GO:0015562">
    <property type="term" value="F:efflux transmembrane transporter activity"/>
    <property type="evidence" value="ECO:0007669"/>
    <property type="project" value="InterPro"/>
</dbReference>
<dbReference type="SUPFAM" id="SSF56954">
    <property type="entry name" value="Outer membrane efflux proteins (OEP)"/>
    <property type="match status" value="1"/>
</dbReference>
<evidence type="ECO:0000256" key="6">
    <source>
        <dbReference type="ARBA" id="ARBA00023136"/>
    </source>
</evidence>
<dbReference type="Proteomes" id="UP000193933">
    <property type="component" value="Unassembled WGS sequence"/>
</dbReference>
<comment type="subcellular location">
    <subcellularLocation>
        <location evidence="1">Cell outer membrane</location>
    </subcellularLocation>
</comment>
<name>A0A1X1C0B2_9GAMM</name>
<organism evidence="10 11">
    <name type="scientific">Pantoea conspicua</name>
    <dbReference type="NCBI Taxonomy" id="472705"/>
    <lineage>
        <taxon>Bacteria</taxon>
        <taxon>Pseudomonadati</taxon>
        <taxon>Pseudomonadota</taxon>
        <taxon>Gammaproteobacteria</taxon>
        <taxon>Enterobacterales</taxon>
        <taxon>Erwiniaceae</taxon>
        <taxon>Pantoea</taxon>
    </lineage>
</organism>
<keyword evidence="6" id="KW-0472">Membrane</keyword>
<keyword evidence="4" id="KW-1134">Transmembrane beta strand</keyword>
<sequence length="451" mass="48953">MNKARLTFLLCALNGVVLPAAIAAPLPKAEFNWRAAPSEEQIATLTLRDAILRAFARNPKISEAAAQIHVGEGDLDAAKSAWYPQISLQGAAGRSHQTDSAGSLNNNGSGGIMLSQLLYDFGRTGGAIDEQHALSDAYLFGLFDAMTTVAEDTLQAYLDVKRYQALAETALTNIASLERVRDIARLRADAGLNSQSDVLQAETRIAAMHATLEQYRAQLRSAKAQLTVLTGVVPAGLPELPQALLNQQITLDKIAYANSAAVRSAQAKQEAARERVRQAQSGHWPTIKVQAGRTRYENDRQSYWDDEVQLQVEAPLYQGGMVNARTQSAEGDREAAQAAVQQAKLTINQNASTAYADMIGAQQRQAAGEVQLASADHTRNVYADEYRLSKRSLNDLLSVEQDVFQADSSRITALYDGWDATVRYAAAVDNLLDILGIDRQRSSGDLLPSLQ</sequence>
<dbReference type="AlphaFoldDB" id="A0A1X1C0B2"/>
<reference evidence="10 11" key="1">
    <citation type="journal article" date="2017" name="Antonie Van Leeuwenhoek">
        <title>Phylogenomic resolution of the bacterial genus Pantoea and its relationship with Erwinia and Tatumella.</title>
        <authorList>
            <person name="Palmer M."/>
            <person name="Steenkamp E.T."/>
            <person name="Coetzee M.P."/>
            <person name="Chan W.Y."/>
            <person name="van Zyl E."/>
            <person name="De Maayer P."/>
            <person name="Coutinho T.A."/>
            <person name="Blom J."/>
            <person name="Smits T.H."/>
            <person name="Duffy B."/>
            <person name="Venter S.N."/>
        </authorList>
    </citation>
    <scope>NUCLEOTIDE SEQUENCE [LARGE SCALE GENOMIC DNA]</scope>
    <source>
        <strain evidence="10 11">LMG 24534</strain>
    </source>
</reference>
<evidence type="ECO:0000256" key="9">
    <source>
        <dbReference type="SAM" id="SignalP"/>
    </source>
</evidence>
<comment type="similarity">
    <text evidence="2">Belongs to the outer membrane factor (OMF) (TC 1.B.17) family.</text>
</comment>
<dbReference type="STRING" id="472705.GCA_001743465_04637"/>
<evidence type="ECO:0000256" key="1">
    <source>
        <dbReference type="ARBA" id="ARBA00004442"/>
    </source>
</evidence>
<dbReference type="PANTHER" id="PTHR30026">
    <property type="entry name" value="OUTER MEMBRANE PROTEIN TOLC"/>
    <property type="match status" value="1"/>
</dbReference>
<proteinExistence type="inferred from homology"/>
<evidence type="ECO:0000256" key="7">
    <source>
        <dbReference type="ARBA" id="ARBA00023237"/>
    </source>
</evidence>